<comment type="caution">
    <text evidence="1">The sequence shown here is derived from an EMBL/GenBank/DDBJ whole genome shotgun (WGS) entry which is preliminary data.</text>
</comment>
<name>A0AAI9C641_STEMA</name>
<dbReference type="Proteomes" id="UP001218208">
    <property type="component" value="Unassembled WGS sequence"/>
</dbReference>
<dbReference type="EMBL" id="ABLOJW010000033">
    <property type="protein sequence ID" value="EKT4094693.1"/>
    <property type="molecule type" value="Genomic_DNA"/>
</dbReference>
<evidence type="ECO:0000313" key="1">
    <source>
        <dbReference type="EMBL" id="EKT4094693.1"/>
    </source>
</evidence>
<evidence type="ECO:0000313" key="2">
    <source>
        <dbReference type="Proteomes" id="UP001218208"/>
    </source>
</evidence>
<protein>
    <submittedName>
        <fullName evidence="1">Uncharacterized protein</fullName>
    </submittedName>
</protein>
<proteinExistence type="predicted"/>
<dbReference type="AlphaFoldDB" id="A0AAI9C641"/>
<gene>
    <name evidence="1" type="ORF">QEG23_004264</name>
</gene>
<reference evidence="1" key="1">
    <citation type="submission" date="2022-07" db="EMBL/GenBank/DDBJ databases">
        <authorList>
            <consortium name="DAFM: The Division of Animal and Food Microbiology"/>
        </authorList>
    </citation>
    <scope>NUCLEOTIDE SEQUENCE</scope>
    <source>
        <strain evidence="1">19MO01SH01-2</strain>
    </source>
</reference>
<organism evidence="1 2">
    <name type="scientific">Stenotrophomonas maltophilia</name>
    <name type="common">Pseudomonas maltophilia</name>
    <name type="synonym">Xanthomonas maltophilia</name>
    <dbReference type="NCBI Taxonomy" id="40324"/>
    <lineage>
        <taxon>Bacteria</taxon>
        <taxon>Pseudomonadati</taxon>
        <taxon>Pseudomonadota</taxon>
        <taxon>Gammaproteobacteria</taxon>
        <taxon>Lysobacterales</taxon>
        <taxon>Lysobacteraceae</taxon>
        <taxon>Stenotrophomonas</taxon>
        <taxon>Stenotrophomonas maltophilia group</taxon>
    </lineage>
</organism>
<dbReference type="RefSeq" id="WP_153855106.1">
    <property type="nucleotide sequence ID" value="NZ_CP080573.1"/>
</dbReference>
<sequence>MASLAYDLLMALIPGTAAGYYSGLLMAKLSKFNALKYEALRAIRSINYMGDASNTQIISSDKSEELHLIASELFLLKHKRAGVSLMEVNNELLNSIAACKHSAYPVDTFIKQISDWQARIRALKVGRRFFLPWGQI</sequence>
<accession>A0AAI9C641</accession>